<dbReference type="EMBL" id="CP038009">
    <property type="protein sequence ID" value="QBQ17652.1"/>
    <property type="molecule type" value="Genomic_DNA"/>
</dbReference>
<dbReference type="Proteomes" id="UP000294395">
    <property type="component" value="Chromosome"/>
</dbReference>
<feature type="transmembrane region" description="Helical" evidence="1">
    <location>
        <begin position="12"/>
        <end position="32"/>
    </location>
</feature>
<name>A0A4P7B798_ACIHA</name>
<protein>
    <submittedName>
        <fullName evidence="3">Uncharacterized protein</fullName>
    </submittedName>
</protein>
<evidence type="ECO:0000313" key="4">
    <source>
        <dbReference type="Proteomes" id="UP000294395"/>
    </source>
</evidence>
<evidence type="ECO:0000313" key="2">
    <source>
        <dbReference type="EMBL" id="MBO3659386.1"/>
    </source>
</evidence>
<evidence type="ECO:0000313" key="3">
    <source>
        <dbReference type="EMBL" id="QBQ17652.1"/>
    </source>
</evidence>
<dbReference type="RefSeq" id="WP_134253060.1">
    <property type="nucleotide sequence ID" value="NZ_CP038009.1"/>
</dbReference>
<keyword evidence="1" id="KW-0812">Transmembrane</keyword>
<feature type="transmembrane region" description="Helical" evidence="1">
    <location>
        <begin position="52"/>
        <end position="72"/>
    </location>
</feature>
<dbReference type="EMBL" id="JAGFOT010000019">
    <property type="protein sequence ID" value="MBO3659386.1"/>
    <property type="molecule type" value="Genomic_DNA"/>
</dbReference>
<keyword evidence="1" id="KW-1133">Transmembrane helix</keyword>
<evidence type="ECO:0000256" key="1">
    <source>
        <dbReference type="SAM" id="Phobius"/>
    </source>
</evidence>
<gene>
    <name evidence="3" type="ORF">AHTJR_15900</name>
    <name evidence="2" type="ORF">J5N55_15020</name>
</gene>
<proteinExistence type="predicted"/>
<dbReference type="AlphaFoldDB" id="A0A4P7B798"/>
<reference evidence="2" key="2">
    <citation type="submission" date="2021-03" db="EMBL/GenBank/DDBJ databases">
        <title>Acinetobacter spp. whole-genome sequenced from Terengganu.</title>
        <authorList>
            <person name="Mohd Rani F."/>
        </authorList>
    </citation>
    <scope>NUCLEOTIDE SEQUENCE</scope>
    <source>
        <strain evidence="2">AC1502</strain>
    </source>
</reference>
<feature type="transmembrane region" description="Helical" evidence="1">
    <location>
        <begin position="107"/>
        <end position="129"/>
    </location>
</feature>
<reference evidence="3 4" key="1">
    <citation type="submission" date="2019-03" db="EMBL/GenBank/DDBJ databases">
        <title>Complete genome sequence of two outbreak-associated Acinetobacter haemolyticus strains.</title>
        <authorList>
            <person name="Bai L."/>
            <person name="Zhang S.-C."/>
            <person name="Deng Y."/>
            <person name="Song C.-C."/>
            <person name="Kang G.-B."/>
            <person name="Dong Y."/>
            <person name="Wang Y."/>
            <person name="Gao F."/>
            <person name="Huang H."/>
        </authorList>
    </citation>
    <scope>NUCLEOTIDE SEQUENCE [LARGE SCALE GENOMIC DNA]</scope>
    <source>
        <strain evidence="3 4">TJR01</strain>
    </source>
</reference>
<feature type="transmembrane region" description="Helical" evidence="1">
    <location>
        <begin position="79"/>
        <end position="101"/>
    </location>
</feature>
<sequence length="138" mass="16074">MKADLVITKTKFRLMILFVWITAFLCGIFEAYNETSLAIEEVLFQEPQLWEWTIIGSVVILFIIAEVGLLMLKEWARKLYVYGFFPVLLIYFLPSFSWSFMQGIGAIFYDLSNIISTLIWGILVVPSLYQPLFQKNVK</sequence>
<keyword evidence="1" id="KW-0472">Membrane</keyword>
<accession>A0A4P7B798</accession>
<dbReference type="Proteomes" id="UP000670925">
    <property type="component" value="Unassembled WGS sequence"/>
</dbReference>
<organism evidence="3 4">
    <name type="scientific">Acinetobacter haemolyticus</name>
    <dbReference type="NCBI Taxonomy" id="29430"/>
    <lineage>
        <taxon>Bacteria</taxon>
        <taxon>Pseudomonadati</taxon>
        <taxon>Pseudomonadota</taxon>
        <taxon>Gammaproteobacteria</taxon>
        <taxon>Moraxellales</taxon>
        <taxon>Moraxellaceae</taxon>
        <taxon>Acinetobacter</taxon>
    </lineage>
</organism>